<organism evidence="1 2">
    <name type="scientific">Allacma fusca</name>
    <dbReference type="NCBI Taxonomy" id="39272"/>
    <lineage>
        <taxon>Eukaryota</taxon>
        <taxon>Metazoa</taxon>
        <taxon>Ecdysozoa</taxon>
        <taxon>Arthropoda</taxon>
        <taxon>Hexapoda</taxon>
        <taxon>Collembola</taxon>
        <taxon>Symphypleona</taxon>
        <taxon>Sminthuridae</taxon>
        <taxon>Allacma</taxon>
    </lineage>
</organism>
<accession>A0A8J2PM95</accession>
<reference evidence="1" key="1">
    <citation type="submission" date="2021-06" db="EMBL/GenBank/DDBJ databases">
        <authorList>
            <person name="Hodson N. C."/>
            <person name="Mongue J. A."/>
            <person name="Jaron S. K."/>
        </authorList>
    </citation>
    <scope>NUCLEOTIDE SEQUENCE</scope>
</reference>
<feature type="non-terminal residue" evidence="1">
    <location>
        <position position="1"/>
    </location>
</feature>
<sequence>KRCRSITDVCEKF</sequence>
<name>A0A8J2PM95_9HEXA</name>
<protein>
    <submittedName>
        <fullName evidence="1">Uncharacterized protein</fullName>
    </submittedName>
</protein>
<evidence type="ECO:0000313" key="1">
    <source>
        <dbReference type="EMBL" id="CAG7836248.1"/>
    </source>
</evidence>
<proteinExistence type="predicted"/>
<gene>
    <name evidence="1" type="ORF">AFUS01_LOCUS45511</name>
</gene>
<keyword evidence="2" id="KW-1185">Reference proteome</keyword>
<dbReference type="Proteomes" id="UP000708208">
    <property type="component" value="Unassembled WGS sequence"/>
</dbReference>
<evidence type="ECO:0000313" key="2">
    <source>
        <dbReference type="Proteomes" id="UP000708208"/>
    </source>
</evidence>
<dbReference type="EMBL" id="CAJVCH010570946">
    <property type="protein sequence ID" value="CAG7836248.1"/>
    <property type="molecule type" value="Genomic_DNA"/>
</dbReference>
<comment type="caution">
    <text evidence="1">The sequence shown here is derived from an EMBL/GenBank/DDBJ whole genome shotgun (WGS) entry which is preliminary data.</text>
</comment>